<comment type="catalytic activity">
    <reaction evidence="7 10 11">
        <text>4-methyl-5-(2-phosphooxyethyl)-thiazole + 4-amino-2-methyl-5-(diphosphooxymethyl)pyrimidine + H(+) = thiamine phosphate + diphosphate</text>
        <dbReference type="Rhea" id="RHEA:22328"/>
        <dbReference type="ChEBI" id="CHEBI:15378"/>
        <dbReference type="ChEBI" id="CHEBI:33019"/>
        <dbReference type="ChEBI" id="CHEBI:37575"/>
        <dbReference type="ChEBI" id="CHEBI:57841"/>
        <dbReference type="ChEBI" id="CHEBI:58296"/>
        <dbReference type="EC" id="2.5.1.3"/>
    </reaction>
</comment>
<dbReference type="EC" id="2.5.1.3" evidence="10"/>
<evidence type="ECO:0000256" key="1">
    <source>
        <dbReference type="ARBA" id="ARBA00003814"/>
    </source>
</evidence>
<keyword evidence="6 10" id="KW-0784">Thiamine biosynthesis</keyword>
<feature type="binding site" evidence="10">
    <location>
        <position position="151"/>
    </location>
    <ligand>
        <name>4-amino-2-methyl-5-(diphosphooxymethyl)pyrimidine</name>
        <dbReference type="ChEBI" id="CHEBI:57841"/>
    </ligand>
</feature>
<dbReference type="KEGG" id="alp:LPB137_06025"/>
<keyword evidence="5 10" id="KW-0460">Magnesium</keyword>
<evidence type="ECO:0000256" key="4">
    <source>
        <dbReference type="ARBA" id="ARBA00022723"/>
    </source>
</evidence>
<feature type="binding site" evidence="10">
    <location>
        <begin position="200"/>
        <end position="201"/>
    </location>
    <ligand>
        <name>2-[(2R,5Z)-2-carboxy-4-methylthiazol-5(2H)-ylidene]ethyl phosphate</name>
        <dbReference type="ChEBI" id="CHEBI:62899"/>
    </ligand>
</feature>
<dbReference type="InterPro" id="IPR013785">
    <property type="entry name" value="Aldolase_TIM"/>
</dbReference>
<comment type="function">
    <text evidence="1 10">Condenses 4-methyl-5-(beta-hydroxyethyl)thiazole monophosphate (THZ-P) and 2-methyl-4-amino-5-hydroxymethyl pyrimidine pyrophosphate (HMP-PP) to form thiamine monophosphate (TMP).</text>
</comment>
<comment type="catalytic activity">
    <reaction evidence="9 10 11">
        <text>2-[(2R,5Z)-2-carboxy-4-methylthiazol-5(2H)-ylidene]ethyl phosphate + 4-amino-2-methyl-5-(diphosphooxymethyl)pyrimidine + 2 H(+) = thiamine phosphate + CO2 + diphosphate</text>
        <dbReference type="Rhea" id="RHEA:47844"/>
        <dbReference type="ChEBI" id="CHEBI:15378"/>
        <dbReference type="ChEBI" id="CHEBI:16526"/>
        <dbReference type="ChEBI" id="CHEBI:33019"/>
        <dbReference type="ChEBI" id="CHEBI:37575"/>
        <dbReference type="ChEBI" id="CHEBI:57841"/>
        <dbReference type="ChEBI" id="CHEBI:62899"/>
        <dbReference type="EC" id="2.5.1.3"/>
    </reaction>
</comment>
<evidence type="ECO:0000256" key="11">
    <source>
        <dbReference type="RuleBase" id="RU003826"/>
    </source>
</evidence>
<feature type="binding site" evidence="10">
    <location>
        <position position="121"/>
    </location>
    <ligand>
        <name>4-amino-2-methyl-5-(diphosphooxymethyl)pyrimidine</name>
        <dbReference type="ChEBI" id="CHEBI:57841"/>
    </ligand>
</feature>
<dbReference type="InterPro" id="IPR022998">
    <property type="entry name" value="ThiamineP_synth_TenI"/>
</dbReference>
<reference evidence="14 15" key="1">
    <citation type="submission" date="2017-01" db="EMBL/GenBank/DDBJ databases">
        <title>Genome sequencing of Arcobacter sp. LPB0137.</title>
        <authorList>
            <person name="Lee G.-W."/>
            <person name="Yi H."/>
        </authorList>
    </citation>
    <scope>NUCLEOTIDE SEQUENCE [LARGE SCALE GENOMIC DNA]</scope>
    <source>
        <strain evidence="14 15">LPB0137</strain>
    </source>
</reference>
<evidence type="ECO:0000256" key="7">
    <source>
        <dbReference type="ARBA" id="ARBA00047334"/>
    </source>
</evidence>
<gene>
    <name evidence="10" type="primary">thiE</name>
    <name evidence="14" type="ORF">LPB137_06025</name>
</gene>
<evidence type="ECO:0000256" key="9">
    <source>
        <dbReference type="ARBA" id="ARBA00047883"/>
    </source>
</evidence>
<sequence>MFNVKEMLGVYFIAGTQDCLHLENSAQENLLYILEEALKNGITCFQFREKGKNCLQNEREIFELAKKAQTLCKRYNVPFFINDNIDLALKLKADGIHIGQDDKEVCEVVKQIQGKLLLGLSINNLEQALQAKDIEGIDYFGVGPIYKTNSKSDAKPSVGLDLIKDIRKQNIKKPLVAIGGIQEAHAKNILECGCNGLAIISAITKSKDMEKTIHNLKN</sequence>
<dbReference type="OrthoDB" id="9810880at2"/>
<dbReference type="EMBL" id="CP019070">
    <property type="protein sequence ID" value="APW65433.1"/>
    <property type="molecule type" value="Genomic_DNA"/>
</dbReference>
<dbReference type="CDD" id="cd00564">
    <property type="entry name" value="TMP_TenI"/>
    <property type="match status" value="1"/>
</dbReference>
<evidence type="ECO:0000256" key="6">
    <source>
        <dbReference type="ARBA" id="ARBA00022977"/>
    </source>
</evidence>
<feature type="binding site" evidence="10">
    <location>
        <position position="83"/>
    </location>
    <ligand>
        <name>Mg(2+)</name>
        <dbReference type="ChEBI" id="CHEBI:18420"/>
    </ligand>
</feature>
<evidence type="ECO:0000256" key="3">
    <source>
        <dbReference type="ARBA" id="ARBA00022679"/>
    </source>
</evidence>
<proteinExistence type="inferred from homology"/>
<dbReference type="PANTHER" id="PTHR20857:SF15">
    <property type="entry name" value="THIAMINE-PHOSPHATE SYNTHASE"/>
    <property type="match status" value="1"/>
</dbReference>
<evidence type="ECO:0000256" key="2">
    <source>
        <dbReference type="ARBA" id="ARBA00005165"/>
    </source>
</evidence>
<dbReference type="FunFam" id="3.20.20.70:FF:000096">
    <property type="entry name" value="Thiamine-phosphate synthase"/>
    <property type="match status" value="1"/>
</dbReference>
<dbReference type="HAMAP" id="MF_00097">
    <property type="entry name" value="TMP_synthase"/>
    <property type="match status" value="1"/>
</dbReference>
<comment type="similarity">
    <text evidence="10 11">Belongs to the thiamine-phosphate synthase family.</text>
</comment>
<name>A0A1P8KLI6_9BACT</name>
<feature type="binding site" evidence="10">
    <location>
        <begin position="148"/>
        <end position="150"/>
    </location>
    <ligand>
        <name>2-[(2R,5Z)-2-carboxy-4-methylthiazol-5(2H)-ylidene]ethyl phosphate</name>
        <dbReference type="ChEBI" id="CHEBI:62899"/>
    </ligand>
</feature>
<dbReference type="Pfam" id="PF02581">
    <property type="entry name" value="TMP-TENI"/>
    <property type="match status" value="1"/>
</dbReference>
<dbReference type="GO" id="GO:0009228">
    <property type="term" value="P:thiamine biosynthetic process"/>
    <property type="evidence" value="ECO:0007669"/>
    <property type="project" value="UniProtKB-KW"/>
</dbReference>
<keyword evidence="3 10" id="KW-0808">Transferase</keyword>
<organism evidence="14 15">
    <name type="scientific">Poseidonibacter parvus</name>
    <dbReference type="NCBI Taxonomy" id="1850254"/>
    <lineage>
        <taxon>Bacteria</taxon>
        <taxon>Pseudomonadati</taxon>
        <taxon>Campylobacterota</taxon>
        <taxon>Epsilonproteobacteria</taxon>
        <taxon>Campylobacterales</taxon>
        <taxon>Arcobacteraceae</taxon>
        <taxon>Poseidonibacter</taxon>
    </lineage>
</organism>
<accession>A0A1P8KLI6</accession>
<evidence type="ECO:0000256" key="12">
    <source>
        <dbReference type="RuleBase" id="RU004253"/>
    </source>
</evidence>
<dbReference type="InterPro" id="IPR036206">
    <property type="entry name" value="ThiamineP_synth_sf"/>
</dbReference>
<dbReference type="Gene3D" id="3.20.20.70">
    <property type="entry name" value="Aldolase class I"/>
    <property type="match status" value="1"/>
</dbReference>
<evidence type="ECO:0000313" key="14">
    <source>
        <dbReference type="EMBL" id="APW65433.1"/>
    </source>
</evidence>
<dbReference type="SUPFAM" id="SSF51391">
    <property type="entry name" value="Thiamin phosphate synthase"/>
    <property type="match status" value="1"/>
</dbReference>
<keyword evidence="15" id="KW-1185">Reference proteome</keyword>
<dbReference type="InterPro" id="IPR034291">
    <property type="entry name" value="TMP_synthase"/>
</dbReference>
<dbReference type="Proteomes" id="UP000186074">
    <property type="component" value="Chromosome"/>
</dbReference>
<evidence type="ECO:0000256" key="5">
    <source>
        <dbReference type="ARBA" id="ARBA00022842"/>
    </source>
</evidence>
<feature type="binding site" evidence="10">
    <location>
        <position position="102"/>
    </location>
    <ligand>
        <name>Mg(2+)</name>
        <dbReference type="ChEBI" id="CHEBI:18420"/>
    </ligand>
</feature>
<comment type="catalytic activity">
    <reaction evidence="8 10 11">
        <text>2-(2-carboxy-4-methylthiazol-5-yl)ethyl phosphate + 4-amino-2-methyl-5-(diphosphooxymethyl)pyrimidine + 2 H(+) = thiamine phosphate + CO2 + diphosphate</text>
        <dbReference type="Rhea" id="RHEA:47848"/>
        <dbReference type="ChEBI" id="CHEBI:15378"/>
        <dbReference type="ChEBI" id="CHEBI:16526"/>
        <dbReference type="ChEBI" id="CHEBI:33019"/>
        <dbReference type="ChEBI" id="CHEBI:37575"/>
        <dbReference type="ChEBI" id="CHEBI:57841"/>
        <dbReference type="ChEBI" id="CHEBI:62890"/>
        <dbReference type="EC" id="2.5.1.3"/>
    </reaction>
</comment>
<evidence type="ECO:0000313" key="15">
    <source>
        <dbReference type="Proteomes" id="UP000186074"/>
    </source>
</evidence>
<comment type="cofactor">
    <cofactor evidence="10">
        <name>Mg(2+)</name>
        <dbReference type="ChEBI" id="CHEBI:18420"/>
    </cofactor>
    <text evidence="10">Binds 1 Mg(2+) ion per subunit.</text>
</comment>
<feature type="binding site" evidence="10">
    <location>
        <begin position="46"/>
        <end position="50"/>
    </location>
    <ligand>
        <name>4-amino-2-methyl-5-(diphosphooxymethyl)pyrimidine</name>
        <dbReference type="ChEBI" id="CHEBI:57841"/>
    </ligand>
</feature>
<feature type="binding site" evidence="10">
    <location>
        <position position="82"/>
    </location>
    <ligand>
        <name>4-amino-2-methyl-5-(diphosphooxymethyl)pyrimidine</name>
        <dbReference type="ChEBI" id="CHEBI:57841"/>
    </ligand>
</feature>
<keyword evidence="4 10" id="KW-0479">Metal-binding</keyword>
<dbReference type="UniPathway" id="UPA00060">
    <property type="reaction ID" value="UER00141"/>
</dbReference>
<feature type="domain" description="Thiamine phosphate synthase/TenI" evidence="13">
    <location>
        <begin position="10"/>
        <end position="203"/>
    </location>
</feature>
<evidence type="ECO:0000256" key="10">
    <source>
        <dbReference type="HAMAP-Rule" id="MF_00097"/>
    </source>
</evidence>
<dbReference type="AlphaFoldDB" id="A0A1P8KLI6"/>
<dbReference type="NCBIfam" id="TIGR00693">
    <property type="entry name" value="thiE"/>
    <property type="match status" value="1"/>
</dbReference>
<dbReference type="RefSeq" id="WP_076085753.1">
    <property type="nucleotide sequence ID" value="NZ_CP019070.1"/>
</dbReference>
<dbReference type="PANTHER" id="PTHR20857">
    <property type="entry name" value="THIAMINE-PHOSPHATE PYROPHOSPHORYLASE"/>
    <property type="match status" value="1"/>
</dbReference>
<comment type="pathway">
    <text evidence="2 10 12">Cofactor biosynthesis; thiamine diphosphate biosynthesis; thiamine phosphate from 4-amino-2-methyl-5-diphosphomethylpyrimidine and 4-methyl-5-(2-phosphoethyl)-thiazole: step 1/1.</text>
</comment>
<protein>
    <recommendedName>
        <fullName evidence="10">Thiamine-phosphate synthase</fullName>
        <shortName evidence="10">TP synthase</shortName>
        <shortName evidence="10">TPS</shortName>
        <ecNumber evidence="10">2.5.1.3</ecNumber>
    </recommendedName>
    <alternativeName>
        <fullName evidence="10">Thiamine-phosphate pyrophosphorylase</fullName>
        <shortName evidence="10">TMP pyrophosphorylase</shortName>
        <shortName evidence="10">TMP-PPase</shortName>
    </alternativeName>
</protein>
<dbReference type="STRING" id="1850254.LPB137_06025"/>
<evidence type="ECO:0000259" key="13">
    <source>
        <dbReference type="Pfam" id="PF02581"/>
    </source>
</evidence>
<dbReference type="GO" id="GO:0009229">
    <property type="term" value="P:thiamine diphosphate biosynthetic process"/>
    <property type="evidence" value="ECO:0007669"/>
    <property type="project" value="UniProtKB-UniRule"/>
</dbReference>
<dbReference type="GO" id="GO:0000287">
    <property type="term" value="F:magnesium ion binding"/>
    <property type="evidence" value="ECO:0007669"/>
    <property type="project" value="UniProtKB-UniRule"/>
</dbReference>
<dbReference type="GO" id="GO:0005737">
    <property type="term" value="C:cytoplasm"/>
    <property type="evidence" value="ECO:0007669"/>
    <property type="project" value="TreeGrafter"/>
</dbReference>
<evidence type="ECO:0000256" key="8">
    <source>
        <dbReference type="ARBA" id="ARBA00047851"/>
    </source>
</evidence>
<dbReference type="GO" id="GO:0004789">
    <property type="term" value="F:thiamine-phosphate diphosphorylase activity"/>
    <property type="evidence" value="ECO:0007669"/>
    <property type="project" value="UniProtKB-UniRule"/>
</dbReference>
<feature type="binding site" evidence="10">
    <location>
        <position position="180"/>
    </location>
    <ligand>
        <name>2-[(2R,5Z)-2-carboxy-4-methylthiazol-5(2H)-ylidene]ethyl phosphate</name>
        <dbReference type="ChEBI" id="CHEBI:62899"/>
    </ligand>
</feature>